<name>A0ACC0V8N5_9HYPO</name>
<evidence type="ECO:0000313" key="2">
    <source>
        <dbReference type="Proteomes" id="UP001163324"/>
    </source>
</evidence>
<comment type="caution">
    <text evidence="1">The sequence shown here is derived from an EMBL/GenBank/DDBJ whole genome shotgun (WGS) entry which is preliminary data.</text>
</comment>
<evidence type="ECO:0000313" key="1">
    <source>
        <dbReference type="EMBL" id="KAI9902772.1"/>
    </source>
</evidence>
<keyword evidence="2" id="KW-1185">Reference proteome</keyword>
<dbReference type="Proteomes" id="UP001163324">
    <property type="component" value="Chromosome 2"/>
</dbReference>
<accession>A0ACC0V8N5</accession>
<dbReference type="EMBL" id="CM047941">
    <property type="protein sequence ID" value="KAI9902772.1"/>
    <property type="molecule type" value="Genomic_DNA"/>
</dbReference>
<reference evidence="1" key="1">
    <citation type="submission" date="2022-10" db="EMBL/GenBank/DDBJ databases">
        <title>Complete Genome of Trichothecium roseum strain YXFP-22015, a Plant Pathogen Isolated from Citrus.</title>
        <authorList>
            <person name="Wang Y."/>
            <person name="Zhu L."/>
        </authorList>
    </citation>
    <scope>NUCLEOTIDE SEQUENCE</scope>
    <source>
        <strain evidence="1">YXFP-22015</strain>
    </source>
</reference>
<protein>
    <submittedName>
        <fullName evidence="1">Uncharacterized protein</fullName>
    </submittedName>
</protein>
<organism evidence="1 2">
    <name type="scientific">Trichothecium roseum</name>
    <dbReference type="NCBI Taxonomy" id="47278"/>
    <lineage>
        <taxon>Eukaryota</taxon>
        <taxon>Fungi</taxon>
        <taxon>Dikarya</taxon>
        <taxon>Ascomycota</taxon>
        <taxon>Pezizomycotina</taxon>
        <taxon>Sordariomycetes</taxon>
        <taxon>Hypocreomycetidae</taxon>
        <taxon>Hypocreales</taxon>
        <taxon>Hypocreales incertae sedis</taxon>
        <taxon>Trichothecium</taxon>
    </lineage>
</organism>
<sequence length="549" mass="62359">MLASVKMLLFKSPPSISTRPSHIILTLVVIGLFLHTYRISHSQPQARTVSVQVEQLPEGNASPEELYLGRLGRELSLTKETSWVAWRIQASEQSADWPSVTDVHLDFKSVSTKTINLEQPDRRDLYAKKKMELPVPSSPMLGQTDSSDFLFGVSTTYNRIVHRDYAMVKAWARWFTDSRHRSNGASLVVVLDQAGSAQVEEVDNMLQASGIDCWVTTTEEPMSLARRYFELSRILKTFAANLAANGQDKRWFGLVEDDVFFPSLANLRERLYNYNTDGMHYIALPSERDDWEKDEDTLRTYGGGAIMLTRSAVARVPELPCFVMDGSNSGGPVRPKRWDGLLHGCILEHSEMDMHVLTGFYDPKDDNYDPSTSSYENGLQPLLLRRYEERHAIDINKAHLVTNVCGEYCFMQRYLFRDDWVLVNGISLSHYPEGVTVEAQQQQQQQQQPEATAKPEGVQTRADEEYGKLQLPDRVILDGNGQEDVDRTALKWTGSKDTWRLMDSALSKDGEVWQAYVKKAIVKPDTPEAERMDSVIVLIWEHGKITMKS</sequence>
<gene>
    <name evidence="1" type="ORF">N3K66_002124</name>
</gene>
<proteinExistence type="predicted"/>